<sequence>MFCGEDEMGEDVSKSDGWPHHYAMLVKWSTLLTDIQVYPPSNFQGWDQSNSGKQIAWSRSSNVTLQKQASRARIGYKSIDCIM</sequence>
<organism evidence="1 2">
    <name type="scientific">Trichonephila clavata</name>
    <name type="common">Joro spider</name>
    <name type="synonym">Nephila clavata</name>
    <dbReference type="NCBI Taxonomy" id="2740835"/>
    <lineage>
        <taxon>Eukaryota</taxon>
        <taxon>Metazoa</taxon>
        <taxon>Ecdysozoa</taxon>
        <taxon>Arthropoda</taxon>
        <taxon>Chelicerata</taxon>
        <taxon>Arachnida</taxon>
        <taxon>Araneae</taxon>
        <taxon>Araneomorphae</taxon>
        <taxon>Entelegynae</taxon>
        <taxon>Araneoidea</taxon>
        <taxon>Nephilidae</taxon>
        <taxon>Trichonephila</taxon>
    </lineage>
</organism>
<keyword evidence="2" id="KW-1185">Reference proteome</keyword>
<protein>
    <submittedName>
        <fullName evidence="1">Uncharacterized protein</fullName>
    </submittedName>
</protein>
<dbReference type="AlphaFoldDB" id="A0A8X6M332"/>
<dbReference type="EMBL" id="BMAO01009230">
    <property type="protein sequence ID" value="GFR29499.1"/>
    <property type="molecule type" value="Genomic_DNA"/>
</dbReference>
<evidence type="ECO:0000313" key="2">
    <source>
        <dbReference type="Proteomes" id="UP000887116"/>
    </source>
</evidence>
<gene>
    <name evidence="1" type="ORF">TNCT_624721</name>
</gene>
<evidence type="ECO:0000313" key="1">
    <source>
        <dbReference type="EMBL" id="GFR29499.1"/>
    </source>
</evidence>
<accession>A0A8X6M332</accession>
<comment type="caution">
    <text evidence="1">The sequence shown here is derived from an EMBL/GenBank/DDBJ whole genome shotgun (WGS) entry which is preliminary data.</text>
</comment>
<dbReference type="Proteomes" id="UP000887116">
    <property type="component" value="Unassembled WGS sequence"/>
</dbReference>
<name>A0A8X6M332_TRICU</name>
<reference evidence="1" key="1">
    <citation type="submission" date="2020-07" db="EMBL/GenBank/DDBJ databases">
        <title>Multicomponent nature underlies the extraordinary mechanical properties of spider dragline silk.</title>
        <authorList>
            <person name="Kono N."/>
            <person name="Nakamura H."/>
            <person name="Mori M."/>
            <person name="Yoshida Y."/>
            <person name="Ohtoshi R."/>
            <person name="Malay A.D."/>
            <person name="Moran D.A.P."/>
            <person name="Tomita M."/>
            <person name="Numata K."/>
            <person name="Arakawa K."/>
        </authorList>
    </citation>
    <scope>NUCLEOTIDE SEQUENCE</scope>
</reference>
<proteinExistence type="predicted"/>